<sequence length="355" mass="42097">MEYNATKPIGGEFWFQLDEFSNKNKSETEGMLLSGGQSAIKFILDKVHFEKDEVMLLPAYLCPSILQWFNKKHINIVFYKINGDLSIDLDYLSMCVDKNKVKAIFFINYFGFYHNDDTLKQLEKFKNDGIVLIEDAVQMLWKEPSKKFIGTFVFNSLRKFVPIDGSIVVGCGDMLETEEVDDYLSLMYKARMSKTLYQCFGIGKEEEFLSIFNSAEECYYKREEYQLIDKQSLDLVNRLDIEFIKDRRQKNYLYLINELDKHGVKPLFQYCDETIPVGLPILLDNRDVIRKELREKKIYCPVHWDIRNEYWVEDFTDSYNIADKILTLPIDQRYDKVDMDRLVKELIDLMEQYKD</sequence>
<gene>
    <name evidence="2" type="ORF">CSC2_42490</name>
</gene>
<keyword evidence="1" id="KW-0663">Pyridoxal phosphate</keyword>
<dbReference type="SUPFAM" id="SSF53383">
    <property type="entry name" value="PLP-dependent transferases"/>
    <property type="match status" value="1"/>
</dbReference>
<dbReference type="Proteomes" id="UP000663802">
    <property type="component" value="Unassembled WGS sequence"/>
</dbReference>
<dbReference type="InterPro" id="IPR015421">
    <property type="entry name" value="PyrdxlP-dep_Trfase_major"/>
</dbReference>
<comment type="similarity">
    <text evidence="1">Belongs to the DegT/DnrJ/EryC1 family.</text>
</comment>
<dbReference type="InterPro" id="IPR015424">
    <property type="entry name" value="PyrdxlP-dep_Trfase"/>
</dbReference>
<dbReference type="Gene3D" id="3.90.1150.10">
    <property type="entry name" value="Aspartate Aminotransferase, domain 1"/>
    <property type="match status" value="1"/>
</dbReference>
<name>A0ABQ1EGQ7_9CLOT</name>
<evidence type="ECO:0008006" key="4">
    <source>
        <dbReference type="Google" id="ProtNLM"/>
    </source>
</evidence>
<reference evidence="2 3" key="1">
    <citation type="journal article" date="2021" name="Int. J. Syst. Evol. Microbiol.">
        <title>Clostridium zeae sp. nov., isolated from corn silage.</title>
        <authorList>
            <person name="Kobayashi H."/>
            <person name="Tanizawa Y."/>
            <person name="Yagura M."/>
            <person name="Sakamoto M."/>
            <person name="Ohkuma M."/>
            <person name="Tohno M."/>
        </authorList>
    </citation>
    <scope>NUCLEOTIDE SEQUENCE [LARGE SCALE GENOMIC DNA]</scope>
    <source>
        <strain evidence="2 3">CSC2</strain>
    </source>
</reference>
<protein>
    <recommendedName>
        <fullName evidence="4">DegT/DnrJ/EryC1/StrS aminotransferase family protein</fullName>
    </recommendedName>
</protein>
<evidence type="ECO:0000313" key="2">
    <source>
        <dbReference type="EMBL" id="GFZ33723.1"/>
    </source>
</evidence>
<proteinExistence type="inferred from homology"/>
<organism evidence="2 3">
    <name type="scientific">Clostridium zeae</name>
    <dbReference type="NCBI Taxonomy" id="2759022"/>
    <lineage>
        <taxon>Bacteria</taxon>
        <taxon>Bacillati</taxon>
        <taxon>Bacillota</taxon>
        <taxon>Clostridia</taxon>
        <taxon>Eubacteriales</taxon>
        <taxon>Clostridiaceae</taxon>
        <taxon>Clostridium</taxon>
    </lineage>
</organism>
<dbReference type="Gene3D" id="3.40.640.10">
    <property type="entry name" value="Type I PLP-dependent aspartate aminotransferase-like (Major domain)"/>
    <property type="match status" value="1"/>
</dbReference>
<evidence type="ECO:0000313" key="3">
    <source>
        <dbReference type="Proteomes" id="UP000663802"/>
    </source>
</evidence>
<dbReference type="PANTHER" id="PTHR30244:SF34">
    <property type="entry name" value="DTDP-4-AMINO-4,6-DIDEOXYGALACTOSE TRANSAMINASE"/>
    <property type="match status" value="1"/>
</dbReference>
<dbReference type="Pfam" id="PF01041">
    <property type="entry name" value="DegT_DnrJ_EryC1"/>
    <property type="match status" value="1"/>
</dbReference>
<dbReference type="PANTHER" id="PTHR30244">
    <property type="entry name" value="TRANSAMINASE"/>
    <property type="match status" value="1"/>
</dbReference>
<dbReference type="InterPro" id="IPR000653">
    <property type="entry name" value="DegT/StrS_aminotransferase"/>
</dbReference>
<dbReference type="EMBL" id="BMBA01000006">
    <property type="protein sequence ID" value="GFZ33723.1"/>
    <property type="molecule type" value="Genomic_DNA"/>
</dbReference>
<dbReference type="RefSeq" id="WP_206872181.1">
    <property type="nucleotide sequence ID" value="NZ_BMBA01000006.1"/>
</dbReference>
<evidence type="ECO:0000256" key="1">
    <source>
        <dbReference type="RuleBase" id="RU004508"/>
    </source>
</evidence>
<comment type="caution">
    <text evidence="2">The sequence shown here is derived from an EMBL/GenBank/DDBJ whole genome shotgun (WGS) entry which is preliminary data.</text>
</comment>
<accession>A0ABQ1EGQ7</accession>
<keyword evidence="3" id="KW-1185">Reference proteome</keyword>
<dbReference type="InterPro" id="IPR015422">
    <property type="entry name" value="PyrdxlP-dep_Trfase_small"/>
</dbReference>